<organism evidence="1">
    <name type="scientific">uncultured Caudovirales phage</name>
    <dbReference type="NCBI Taxonomy" id="2100421"/>
    <lineage>
        <taxon>Viruses</taxon>
        <taxon>Duplodnaviria</taxon>
        <taxon>Heunggongvirae</taxon>
        <taxon>Uroviricota</taxon>
        <taxon>Caudoviricetes</taxon>
        <taxon>Peduoviridae</taxon>
        <taxon>Maltschvirus</taxon>
        <taxon>Maltschvirus maltsch</taxon>
    </lineage>
</organism>
<sequence>MAKVHEEIIVITISKLVKNSDAEDAPDLANSEIIAALGSVAEELLGNGVVVEVNKA</sequence>
<proteinExistence type="predicted"/>
<dbReference type="EMBL" id="LR796274">
    <property type="protein sequence ID" value="CAB4133622.1"/>
    <property type="molecule type" value="Genomic_DNA"/>
</dbReference>
<name>A0A6J5LJ64_9CAUD</name>
<accession>A0A6J5LJ64</accession>
<gene>
    <name evidence="1" type="ORF">UFOVP257_344</name>
</gene>
<evidence type="ECO:0000313" key="1">
    <source>
        <dbReference type="EMBL" id="CAB4133622.1"/>
    </source>
</evidence>
<protein>
    <submittedName>
        <fullName evidence="1">Uncharacterized protein</fullName>
    </submittedName>
</protein>
<reference evidence="1" key="1">
    <citation type="submission" date="2020-04" db="EMBL/GenBank/DDBJ databases">
        <authorList>
            <person name="Chiriac C."/>
            <person name="Salcher M."/>
            <person name="Ghai R."/>
            <person name="Kavagutti S V."/>
        </authorList>
    </citation>
    <scope>NUCLEOTIDE SEQUENCE</scope>
</reference>